<dbReference type="GO" id="GO:0000077">
    <property type="term" value="P:DNA damage checkpoint signaling"/>
    <property type="evidence" value="ECO:0007669"/>
    <property type="project" value="TreeGrafter"/>
</dbReference>
<organism evidence="10 11">
    <name type="scientific">Ogataea polymorpha</name>
    <dbReference type="NCBI Taxonomy" id="460523"/>
    <lineage>
        <taxon>Eukaryota</taxon>
        <taxon>Fungi</taxon>
        <taxon>Dikarya</taxon>
        <taxon>Ascomycota</taxon>
        <taxon>Saccharomycotina</taxon>
        <taxon>Pichiomycetes</taxon>
        <taxon>Pichiales</taxon>
        <taxon>Pichiaceae</taxon>
        <taxon>Ogataea</taxon>
    </lineage>
</organism>
<keyword evidence="7" id="KW-0131">Cell cycle</keyword>
<comment type="subcellular location">
    <subcellularLocation>
        <location evidence="1">Nucleus</location>
    </subcellularLocation>
</comment>
<comment type="caution">
    <text evidence="10">The sequence shown here is derived from an EMBL/GenBank/DDBJ whole genome shotgun (WGS) entry which is preliminary data.</text>
</comment>
<reference evidence="10" key="1">
    <citation type="journal article" date="2021" name="Open Biol.">
        <title>Shared evolutionary footprints suggest mitochondrial oxidative damage underlies multiple complex I losses in fungi.</title>
        <authorList>
            <person name="Schikora-Tamarit M.A."/>
            <person name="Marcet-Houben M."/>
            <person name="Nosek J."/>
            <person name="Gabaldon T."/>
        </authorList>
    </citation>
    <scope>NUCLEOTIDE SEQUENCE</scope>
    <source>
        <strain evidence="10">NCAIM Y.01608</strain>
    </source>
</reference>
<keyword evidence="4" id="KW-0227">DNA damage</keyword>
<keyword evidence="5" id="KW-0067">ATP-binding</keyword>
<dbReference type="AlphaFoldDB" id="A0A9P8P1C7"/>
<protein>
    <recommendedName>
        <fullName evidence="9">Checkpoint protein RAD24-like helical bundle domain-containing protein</fullName>
    </recommendedName>
</protein>
<feature type="region of interest" description="Disordered" evidence="8">
    <location>
        <begin position="37"/>
        <end position="57"/>
    </location>
</feature>
<dbReference type="InterPro" id="IPR057927">
    <property type="entry name" value="RAD24-like_helical"/>
</dbReference>
<dbReference type="GO" id="GO:0033314">
    <property type="term" value="P:mitotic DNA replication checkpoint signaling"/>
    <property type="evidence" value="ECO:0007669"/>
    <property type="project" value="TreeGrafter"/>
</dbReference>
<keyword evidence="6" id="KW-0539">Nucleus</keyword>
<evidence type="ECO:0000256" key="4">
    <source>
        <dbReference type="ARBA" id="ARBA00022763"/>
    </source>
</evidence>
<dbReference type="GO" id="GO:0005634">
    <property type="term" value="C:nucleus"/>
    <property type="evidence" value="ECO:0007669"/>
    <property type="project" value="UniProtKB-SubCell"/>
</dbReference>
<reference evidence="10" key="2">
    <citation type="submission" date="2021-01" db="EMBL/GenBank/DDBJ databases">
        <authorList>
            <person name="Schikora-Tamarit M.A."/>
        </authorList>
    </citation>
    <scope>NUCLEOTIDE SEQUENCE</scope>
    <source>
        <strain evidence="10">NCAIM Y.01608</strain>
    </source>
</reference>
<dbReference type="InterPro" id="IPR004582">
    <property type="entry name" value="Checkpoint_prot_Rad17_Rad24"/>
</dbReference>
<name>A0A9P8P1C7_9ASCO</name>
<keyword evidence="3" id="KW-0547">Nucleotide-binding</keyword>
<evidence type="ECO:0000313" key="10">
    <source>
        <dbReference type="EMBL" id="KAH3663279.1"/>
    </source>
</evidence>
<dbReference type="PANTHER" id="PTHR12172">
    <property type="entry name" value="CELL CYCLE CHECKPOINT PROTEIN RAD17"/>
    <property type="match status" value="1"/>
</dbReference>
<dbReference type="EMBL" id="JAEUBD010001266">
    <property type="protein sequence ID" value="KAH3663279.1"/>
    <property type="molecule type" value="Genomic_DNA"/>
</dbReference>
<comment type="similarity">
    <text evidence="2">Belongs to the rad17/RAD24 family.</text>
</comment>
<evidence type="ECO:0000256" key="5">
    <source>
        <dbReference type="ARBA" id="ARBA00022840"/>
    </source>
</evidence>
<dbReference type="OrthoDB" id="10265971at2759"/>
<dbReference type="PANTHER" id="PTHR12172:SF0">
    <property type="entry name" value="CELL CYCLE CHECKPOINT PROTEIN RAD17"/>
    <property type="match status" value="1"/>
</dbReference>
<dbReference type="Pfam" id="PF25812">
    <property type="entry name" value="RAD24_helical"/>
    <property type="match status" value="1"/>
</dbReference>
<dbReference type="GO" id="GO:0006281">
    <property type="term" value="P:DNA repair"/>
    <property type="evidence" value="ECO:0007669"/>
    <property type="project" value="InterPro"/>
</dbReference>
<dbReference type="GO" id="GO:0003689">
    <property type="term" value="F:DNA clamp loader activity"/>
    <property type="evidence" value="ECO:0007669"/>
    <property type="project" value="TreeGrafter"/>
</dbReference>
<sequence length="697" mass="79398">MVPDRRRRKKLSRDDGLFSGADMVMITSRESSIVASDGEERYAKKHKKEDLNDPSSNIISLDSEDENGQIGITHTEVAEVSHRPRKVSEIARLFRKPQTISRSSSLIDNSVTWVEKYCPSESSQLCIHERKISELRTQIQDMVNSRTESRILVLSGPSGCGKSVSAKILCEEVMNSRRRTHSKMVIEGYDHENRLDNVVQYRNWMTQTSSEMSSVTSFGEFLESCKVLTMDNLKCVVVEELPNLHHDDTLKAFRKSILEWLDLDAKIKLPPLILCITEYEVDLENGTGSFSLESNFKTEFVLGSKIIGKEGKQWTRIKFNPVAKRYLKRCLKRIAIAEDTLISSIKQIPRQMVEQKIDKLCGTGDLRNAIILFEYWCKYCSSLTDEFLGRESALNVFHSIGKIIYGTKHPEDEYETYIKRAHEFRFLESLQSDLKPQTDYLTVMNVVTEISQTSSMFHLNLLENYLSIASRLNESIARISDTLSISDDLRCKSYLSYSFSGGSLMNEIATTIACLGTRMECKSIKADSNKSGAFLSMRYSRDSKYKKKLRRILQETADFAARRAARLIPQGRYTYLSAFELVSCDGFYECSILNSKKLLKKSEQSGIRRGMNMRRLGGDFTNLMMADTEFKVDDDEEVDMPVASKIKSQLEELYFGTEAPALADDSDTEFDTDPIVNTDQENMSADEFSDDSLVLQL</sequence>
<keyword evidence="11" id="KW-1185">Reference proteome</keyword>
<evidence type="ECO:0000256" key="8">
    <source>
        <dbReference type="SAM" id="MobiDB-lite"/>
    </source>
</evidence>
<evidence type="ECO:0000313" key="11">
    <source>
        <dbReference type="Proteomes" id="UP000788993"/>
    </source>
</evidence>
<evidence type="ECO:0000256" key="3">
    <source>
        <dbReference type="ARBA" id="ARBA00022741"/>
    </source>
</evidence>
<accession>A0A9P8P1C7</accession>
<dbReference type="SUPFAM" id="SSF52540">
    <property type="entry name" value="P-loop containing nucleoside triphosphate hydrolases"/>
    <property type="match status" value="1"/>
</dbReference>
<evidence type="ECO:0000256" key="7">
    <source>
        <dbReference type="ARBA" id="ARBA00023306"/>
    </source>
</evidence>
<dbReference type="Pfam" id="PF03215">
    <property type="entry name" value="Rad17"/>
    <property type="match status" value="1"/>
</dbReference>
<evidence type="ECO:0000256" key="1">
    <source>
        <dbReference type="ARBA" id="ARBA00004123"/>
    </source>
</evidence>
<evidence type="ECO:0000259" key="9">
    <source>
        <dbReference type="Pfam" id="PF25812"/>
    </source>
</evidence>
<feature type="domain" description="Checkpoint protein RAD24-like helical bundle" evidence="9">
    <location>
        <begin position="391"/>
        <end position="548"/>
    </location>
</feature>
<dbReference type="GO" id="GO:0003682">
    <property type="term" value="F:chromatin binding"/>
    <property type="evidence" value="ECO:0007669"/>
    <property type="project" value="TreeGrafter"/>
</dbReference>
<feature type="region of interest" description="Disordered" evidence="8">
    <location>
        <begin position="664"/>
        <end position="691"/>
    </location>
</feature>
<dbReference type="GO" id="GO:0005524">
    <property type="term" value="F:ATP binding"/>
    <property type="evidence" value="ECO:0007669"/>
    <property type="project" value="UniProtKB-KW"/>
</dbReference>
<gene>
    <name evidence="10" type="ORF">OGATHE_004855</name>
</gene>
<dbReference type="Proteomes" id="UP000788993">
    <property type="component" value="Unassembled WGS sequence"/>
</dbReference>
<dbReference type="Gene3D" id="3.40.50.300">
    <property type="entry name" value="P-loop containing nucleotide triphosphate hydrolases"/>
    <property type="match status" value="1"/>
</dbReference>
<evidence type="ECO:0000256" key="6">
    <source>
        <dbReference type="ARBA" id="ARBA00023242"/>
    </source>
</evidence>
<proteinExistence type="inferred from homology"/>
<evidence type="ECO:0000256" key="2">
    <source>
        <dbReference type="ARBA" id="ARBA00006168"/>
    </source>
</evidence>
<dbReference type="InterPro" id="IPR027417">
    <property type="entry name" value="P-loop_NTPase"/>
</dbReference>